<dbReference type="Pfam" id="PF16363">
    <property type="entry name" value="GDP_Man_Dehyd"/>
    <property type="match status" value="1"/>
</dbReference>
<dbReference type="PANTHER" id="PTHR43000">
    <property type="entry name" value="DTDP-D-GLUCOSE 4,6-DEHYDRATASE-RELATED"/>
    <property type="match status" value="1"/>
</dbReference>
<dbReference type="Proteomes" id="UP001265550">
    <property type="component" value="Unassembled WGS sequence"/>
</dbReference>
<dbReference type="RefSeq" id="WP_204734406.1">
    <property type="nucleotide sequence ID" value="NZ_JAVDWE010000016.1"/>
</dbReference>
<dbReference type="Gene3D" id="3.40.50.720">
    <property type="entry name" value="NAD(P)-binding Rossmann-like Domain"/>
    <property type="match status" value="1"/>
</dbReference>
<dbReference type="Gene3D" id="3.90.25.10">
    <property type="entry name" value="UDP-galactose 4-epimerase, domain 1"/>
    <property type="match status" value="1"/>
</dbReference>
<feature type="domain" description="NAD(P)-binding" evidence="1">
    <location>
        <begin position="44"/>
        <end position="291"/>
    </location>
</feature>
<dbReference type="EMBL" id="JAVDWE010000016">
    <property type="protein sequence ID" value="MDR7096747.1"/>
    <property type="molecule type" value="Genomic_DNA"/>
</dbReference>
<dbReference type="InterPro" id="IPR036291">
    <property type="entry name" value="NAD(P)-bd_dom_sf"/>
</dbReference>
<gene>
    <name evidence="2" type="ORF">J2X09_004504</name>
</gene>
<sequence>MRVLVTGHTGFVGRHLFACAAEGMVGDVVCVPPKDGFSLDSIEAIEASLSGLFFDNVIHLAAQSHVPTSFAEPLATFDSNVMGTVRLLQVLHRRQFTGRLLYISSGDVYGHVDADSLPVNERQKPLPANPYAASKLAAESACMAWARFAGFATIIARPFNHLGRDQKTSFAVARFVDSIAKMATGREPLRLATGRLDVTRDFLDVRDVIDAYFALLRHGEPGEIYNICSGTERRLDEILQSLIRAAHLNVDCHVDPTLVRPVELLRMVGDASKLRAQTGWAPKIPLADTLNDLLTYQLRKYTT</sequence>
<keyword evidence="3" id="KW-1185">Reference proteome</keyword>
<proteinExistence type="predicted"/>
<keyword evidence="2" id="KW-0560">Oxidoreductase</keyword>
<accession>A0ABU1VGY8</accession>
<protein>
    <submittedName>
        <fullName evidence="2">GDP-4-dehydro-6-deoxy-D-mannose reductase</fullName>
        <ecNumber evidence="2">1.1.1.281</ecNumber>
    </submittedName>
</protein>
<organism evidence="2 3">
    <name type="scientific">Hydrogenophaga laconesensis</name>
    <dbReference type="NCBI Taxonomy" id="1805971"/>
    <lineage>
        <taxon>Bacteria</taxon>
        <taxon>Pseudomonadati</taxon>
        <taxon>Pseudomonadota</taxon>
        <taxon>Betaproteobacteria</taxon>
        <taxon>Burkholderiales</taxon>
        <taxon>Comamonadaceae</taxon>
        <taxon>Hydrogenophaga</taxon>
    </lineage>
</organism>
<dbReference type="InterPro" id="IPR016040">
    <property type="entry name" value="NAD(P)-bd_dom"/>
</dbReference>
<evidence type="ECO:0000313" key="3">
    <source>
        <dbReference type="Proteomes" id="UP001265550"/>
    </source>
</evidence>
<dbReference type="EC" id="1.1.1.281" evidence="2"/>
<evidence type="ECO:0000259" key="1">
    <source>
        <dbReference type="Pfam" id="PF16363"/>
    </source>
</evidence>
<dbReference type="SUPFAM" id="SSF51735">
    <property type="entry name" value="NAD(P)-binding Rossmann-fold domains"/>
    <property type="match status" value="1"/>
</dbReference>
<reference evidence="2 3" key="1">
    <citation type="submission" date="2023-07" db="EMBL/GenBank/DDBJ databases">
        <title>Sorghum-associated microbial communities from plants grown in Nebraska, USA.</title>
        <authorList>
            <person name="Schachtman D."/>
        </authorList>
    </citation>
    <scope>NUCLEOTIDE SEQUENCE [LARGE SCALE GENOMIC DNA]</scope>
    <source>
        <strain evidence="2 3">BE240</strain>
    </source>
</reference>
<comment type="caution">
    <text evidence="2">The sequence shown here is derived from an EMBL/GenBank/DDBJ whole genome shotgun (WGS) entry which is preliminary data.</text>
</comment>
<name>A0ABU1VGY8_9BURK</name>
<evidence type="ECO:0000313" key="2">
    <source>
        <dbReference type="EMBL" id="MDR7096747.1"/>
    </source>
</evidence>
<dbReference type="GO" id="GO:0033705">
    <property type="term" value="F:GDP-4-dehydro-6-deoxy-D-mannose reductase activity"/>
    <property type="evidence" value="ECO:0007669"/>
    <property type="project" value="UniProtKB-EC"/>
</dbReference>